<proteinExistence type="predicted"/>
<name>A0A5B9P5R9_9BACT</name>
<sequence precursor="true">MKNYSILLAVAFSLVLWSNTASAEIIVHVGNVTVDAGTNALVQVTATGDENLTSFDTPFDIGNDGFPNIAPTGLTLIDVVSAEPFGTGLFFNAAENLQEDLIVNDVSLATGVLLDSSPTLLFTMEFAVGNSVPSGTVFDLTVIRDDKFVINGTSNPGPGTSPVVDVNNGSITVSAVPEPSSLALAALVVCGITLRRRRSS</sequence>
<dbReference type="KEGG" id="mff:MFFC18_07000"/>
<feature type="domain" description="Ice-binding protein C-terminal" evidence="2">
    <location>
        <begin position="175"/>
        <end position="197"/>
    </location>
</feature>
<dbReference type="Proteomes" id="UP000322214">
    <property type="component" value="Chromosome"/>
</dbReference>
<accession>A0A5B9P5R9</accession>
<feature type="chain" id="PRO_5022968388" description="Ice-binding protein C-terminal domain-containing protein" evidence="1">
    <location>
        <begin position="24"/>
        <end position="200"/>
    </location>
</feature>
<dbReference type="InterPro" id="IPR013424">
    <property type="entry name" value="Ice-binding_C"/>
</dbReference>
<evidence type="ECO:0000256" key="1">
    <source>
        <dbReference type="SAM" id="SignalP"/>
    </source>
</evidence>
<dbReference type="EMBL" id="CP042912">
    <property type="protein sequence ID" value="QEG20849.1"/>
    <property type="molecule type" value="Genomic_DNA"/>
</dbReference>
<keyword evidence="4" id="KW-1185">Reference proteome</keyword>
<dbReference type="NCBIfam" id="TIGR02595">
    <property type="entry name" value="PEP_CTERM"/>
    <property type="match status" value="1"/>
</dbReference>
<feature type="signal peptide" evidence="1">
    <location>
        <begin position="1"/>
        <end position="23"/>
    </location>
</feature>
<gene>
    <name evidence="3" type="ORF">MFFC18_07000</name>
</gene>
<dbReference type="OrthoDB" id="264044at2"/>
<dbReference type="AlphaFoldDB" id="A0A5B9P5R9"/>
<evidence type="ECO:0000313" key="4">
    <source>
        <dbReference type="Proteomes" id="UP000322214"/>
    </source>
</evidence>
<dbReference type="Gene3D" id="2.60.40.680">
    <property type="match status" value="1"/>
</dbReference>
<keyword evidence="1" id="KW-0732">Signal</keyword>
<dbReference type="RefSeq" id="WP_075085216.1">
    <property type="nucleotide sequence ID" value="NZ_CP042912.1"/>
</dbReference>
<protein>
    <recommendedName>
        <fullName evidence="2">Ice-binding protein C-terminal domain-containing protein</fullName>
    </recommendedName>
</protein>
<dbReference type="Pfam" id="PF07589">
    <property type="entry name" value="PEP-CTERM"/>
    <property type="match status" value="1"/>
</dbReference>
<evidence type="ECO:0000313" key="3">
    <source>
        <dbReference type="EMBL" id="QEG20849.1"/>
    </source>
</evidence>
<organism evidence="3 4">
    <name type="scientific">Mariniblastus fucicola</name>
    <dbReference type="NCBI Taxonomy" id="980251"/>
    <lineage>
        <taxon>Bacteria</taxon>
        <taxon>Pseudomonadati</taxon>
        <taxon>Planctomycetota</taxon>
        <taxon>Planctomycetia</taxon>
        <taxon>Pirellulales</taxon>
        <taxon>Pirellulaceae</taxon>
        <taxon>Mariniblastus</taxon>
    </lineage>
</organism>
<reference evidence="3 4" key="1">
    <citation type="submission" date="2019-08" db="EMBL/GenBank/DDBJ databases">
        <title>Deep-cultivation of Planctomycetes and their phenomic and genomic characterization uncovers novel biology.</title>
        <authorList>
            <person name="Wiegand S."/>
            <person name="Jogler M."/>
            <person name="Boedeker C."/>
            <person name="Pinto D."/>
            <person name="Vollmers J."/>
            <person name="Rivas-Marin E."/>
            <person name="Kohn T."/>
            <person name="Peeters S.H."/>
            <person name="Heuer A."/>
            <person name="Rast P."/>
            <person name="Oberbeckmann S."/>
            <person name="Bunk B."/>
            <person name="Jeske O."/>
            <person name="Meyerdierks A."/>
            <person name="Storesund J.E."/>
            <person name="Kallscheuer N."/>
            <person name="Luecker S."/>
            <person name="Lage O.M."/>
            <person name="Pohl T."/>
            <person name="Merkel B.J."/>
            <person name="Hornburger P."/>
            <person name="Mueller R.-W."/>
            <person name="Bruemmer F."/>
            <person name="Labrenz M."/>
            <person name="Spormann A.M."/>
            <person name="Op den Camp H."/>
            <person name="Overmann J."/>
            <person name="Amann R."/>
            <person name="Jetten M.S.M."/>
            <person name="Mascher T."/>
            <person name="Medema M.H."/>
            <person name="Devos D.P."/>
            <person name="Kaster A.-K."/>
            <person name="Ovreas L."/>
            <person name="Rohde M."/>
            <person name="Galperin M.Y."/>
            <person name="Jogler C."/>
        </authorList>
    </citation>
    <scope>NUCLEOTIDE SEQUENCE [LARGE SCALE GENOMIC DNA]</scope>
    <source>
        <strain evidence="3 4">FC18</strain>
    </source>
</reference>
<evidence type="ECO:0000259" key="2">
    <source>
        <dbReference type="Pfam" id="PF07589"/>
    </source>
</evidence>